<keyword evidence="2" id="KW-1185">Reference proteome</keyword>
<protein>
    <submittedName>
        <fullName evidence="1">Uncharacterized protein</fullName>
    </submittedName>
</protein>
<dbReference type="AlphaFoldDB" id="A0AAV7NR13"/>
<evidence type="ECO:0000313" key="2">
    <source>
        <dbReference type="Proteomes" id="UP001066276"/>
    </source>
</evidence>
<sequence length="104" mass="11842">MMATLNGMDQDYATIPRIDTWYLKDPVIVDRLREGTDLYLKENLGSVSSSCVLWEAFMAVLHGQAQTLIGSRKKEKKLQMEVLENEVGALEAQLPGNRSEELRW</sequence>
<gene>
    <name evidence="1" type="ORF">NDU88_006169</name>
</gene>
<name>A0AAV7NR13_PLEWA</name>
<comment type="caution">
    <text evidence="1">The sequence shown here is derived from an EMBL/GenBank/DDBJ whole genome shotgun (WGS) entry which is preliminary data.</text>
</comment>
<accession>A0AAV7NR13</accession>
<evidence type="ECO:0000313" key="1">
    <source>
        <dbReference type="EMBL" id="KAJ1117974.1"/>
    </source>
</evidence>
<organism evidence="1 2">
    <name type="scientific">Pleurodeles waltl</name>
    <name type="common">Iberian ribbed newt</name>
    <dbReference type="NCBI Taxonomy" id="8319"/>
    <lineage>
        <taxon>Eukaryota</taxon>
        <taxon>Metazoa</taxon>
        <taxon>Chordata</taxon>
        <taxon>Craniata</taxon>
        <taxon>Vertebrata</taxon>
        <taxon>Euteleostomi</taxon>
        <taxon>Amphibia</taxon>
        <taxon>Batrachia</taxon>
        <taxon>Caudata</taxon>
        <taxon>Salamandroidea</taxon>
        <taxon>Salamandridae</taxon>
        <taxon>Pleurodelinae</taxon>
        <taxon>Pleurodeles</taxon>
    </lineage>
</organism>
<proteinExistence type="predicted"/>
<dbReference type="Proteomes" id="UP001066276">
    <property type="component" value="Chromosome 8"/>
</dbReference>
<dbReference type="EMBL" id="JANPWB010000012">
    <property type="protein sequence ID" value="KAJ1117974.1"/>
    <property type="molecule type" value="Genomic_DNA"/>
</dbReference>
<reference evidence="1" key="1">
    <citation type="journal article" date="2022" name="bioRxiv">
        <title>Sequencing and chromosome-scale assembly of the giantPleurodeles waltlgenome.</title>
        <authorList>
            <person name="Brown T."/>
            <person name="Elewa A."/>
            <person name="Iarovenko S."/>
            <person name="Subramanian E."/>
            <person name="Araus A.J."/>
            <person name="Petzold A."/>
            <person name="Susuki M."/>
            <person name="Suzuki K.-i.T."/>
            <person name="Hayashi T."/>
            <person name="Toyoda A."/>
            <person name="Oliveira C."/>
            <person name="Osipova E."/>
            <person name="Leigh N.D."/>
            <person name="Simon A."/>
            <person name="Yun M.H."/>
        </authorList>
    </citation>
    <scope>NUCLEOTIDE SEQUENCE</scope>
    <source>
        <strain evidence="1">20211129_DDA</strain>
        <tissue evidence="1">Liver</tissue>
    </source>
</reference>